<evidence type="ECO:0000313" key="1">
    <source>
        <dbReference type="EMBL" id="QUJ76548.1"/>
    </source>
</evidence>
<dbReference type="RefSeq" id="WP_212704746.1">
    <property type="nucleotide sequence ID" value="NZ_CP073581.1"/>
</dbReference>
<dbReference type="KEGG" id="sual:KDD17_00205"/>
<keyword evidence="2" id="KW-1185">Reference proteome</keyword>
<reference evidence="1" key="1">
    <citation type="submission" date="2021-04" db="EMBL/GenBank/DDBJ databases">
        <title>Complete genome sequence for Sulfitobacter sp. strain JK7-1.</title>
        <authorList>
            <person name="Park S.-J."/>
        </authorList>
    </citation>
    <scope>NUCLEOTIDE SEQUENCE</scope>
    <source>
        <strain evidence="1">JK7-1</strain>
    </source>
</reference>
<dbReference type="AlphaFoldDB" id="A0A975PM90"/>
<proteinExistence type="predicted"/>
<protein>
    <submittedName>
        <fullName evidence="1">Uncharacterized protein</fullName>
    </submittedName>
</protein>
<evidence type="ECO:0000313" key="2">
    <source>
        <dbReference type="Proteomes" id="UP000683291"/>
    </source>
</evidence>
<sequence length="175" mass="19349">MRILLGLMLVIWAQVAVAQTPAHGLMWRDSPLPAVFPLQVKSAPGTRYYLSLTEQGSTRPALAAFIEGGRFFRVLVPPGTYAVALYRGSEWRGERALFGPKTVRIEVPPLTFATKGLRVKSGHLLDLTALDTLAQAGPLAFCQTLALVEEPAPPRLRDWERPVPPARVRVRQRLC</sequence>
<organism evidence="1 2">
    <name type="scientific">Sulfitobacter albidus</name>
    <dbReference type="NCBI Taxonomy" id="2829501"/>
    <lineage>
        <taxon>Bacteria</taxon>
        <taxon>Pseudomonadati</taxon>
        <taxon>Pseudomonadota</taxon>
        <taxon>Alphaproteobacteria</taxon>
        <taxon>Rhodobacterales</taxon>
        <taxon>Roseobacteraceae</taxon>
        <taxon>Sulfitobacter</taxon>
    </lineage>
</organism>
<name>A0A975PM90_9RHOB</name>
<dbReference type="Proteomes" id="UP000683291">
    <property type="component" value="Chromosome 1"/>
</dbReference>
<gene>
    <name evidence="1" type="ORF">KDD17_00205</name>
</gene>
<dbReference type="EMBL" id="CP073581">
    <property type="protein sequence ID" value="QUJ76548.1"/>
    <property type="molecule type" value="Genomic_DNA"/>
</dbReference>
<accession>A0A975PM90</accession>